<dbReference type="Ensembl" id="ENSEEET00000009168.2">
    <property type="protein sequence ID" value="ENSEEEP00000009052.2"/>
    <property type="gene ID" value="ENSEEEG00000004666.2"/>
</dbReference>
<evidence type="ECO:0000256" key="3">
    <source>
        <dbReference type="ARBA" id="ARBA00012663"/>
    </source>
</evidence>
<organism evidence="6 7">
    <name type="scientific">Electrophorus electricus</name>
    <name type="common">Electric eel</name>
    <name type="synonym">Gymnotus electricus</name>
    <dbReference type="NCBI Taxonomy" id="8005"/>
    <lineage>
        <taxon>Eukaryota</taxon>
        <taxon>Metazoa</taxon>
        <taxon>Chordata</taxon>
        <taxon>Craniata</taxon>
        <taxon>Vertebrata</taxon>
        <taxon>Euteleostomi</taxon>
        <taxon>Actinopterygii</taxon>
        <taxon>Neopterygii</taxon>
        <taxon>Teleostei</taxon>
        <taxon>Ostariophysi</taxon>
        <taxon>Gymnotiformes</taxon>
        <taxon>Gymnotoidei</taxon>
        <taxon>Gymnotidae</taxon>
        <taxon>Electrophorus</taxon>
    </lineage>
</organism>
<feature type="domain" description="Glycoside hydrolase family 20 catalytic" evidence="5">
    <location>
        <begin position="70"/>
        <end position="213"/>
    </location>
</feature>
<evidence type="ECO:0000313" key="6">
    <source>
        <dbReference type="Ensembl" id="ENSEEEP00000009052.2"/>
    </source>
</evidence>
<dbReference type="EC" id="3.2.1.52" evidence="3"/>
<evidence type="ECO:0000259" key="5">
    <source>
        <dbReference type="Pfam" id="PF00728"/>
    </source>
</evidence>
<dbReference type="InterPro" id="IPR017853">
    <property type="entry name" value="GH"/>
</dbReference>
<dbReference type="CDD" id="cd06565">
    <property type="entry name" value="GH20_GcnA-like"/>
    <property type="match status" value="1"/>
</dbReference>
<evidence type="ECO:0000256" key="2">
    <source>
        <dbReference type="ARBA" id="ARBA00006285"/>
    </source>
</evidence>
<dbReference type="STRING" id="8005.ENSEEEP00000009052"/>
<dbReference type="PANTHER" id="PTHR21040">
    <property type="entry name" value="BCDNA.GH04120"/>
    <property type="match status" value="1"/>
</dbReference>
<dbReference type="AlphaFoldDB" id="A0A4W4ECT5"/>
<reference evidence="7" key="2">
    <citation type="journal article" date="2017" name="Sci. Adv.">
        <title>A tail of two voltages: Proteomic comparison of the three electric organs of the electric eel.</title>
        <authorList>
            <person name="Traeger L.L."/>
            <person name="Sabat G."/>
            <person name="Barrett-Wilt G.A."/>
            <person name="Wells G.B."/>
            <person name="Sussman M.R."/>
        </authorList>
    </citation>
    <scope>NUCLEOTIDE SEQUENCE [LARGE SCALE GENOMIC DNA]</scope>
</reference>
<dbReference type="SUPFAM" id="SSF51445">
    <property type="entry name" value="(Trans)glycosidases"/>
    <property type="match status" value="1"/>
</dbReference>
<dbReference type="InterPro" id="IPR038901">
    <property type="entry name" value="HEXDC-like"/>
</dbReference>
<dbReference type="Gene3D" id="3.20.20.80">
    <property type="entry name" value="Glycosidases"/>
    <property type="match status" value="1"/>
</dbReference>
<dbReference type="InterPro" id="IPR015883">
    <property type="entry name" value="Glyco_hydro_20_cat"/>
</dbReference>
<name>A0A4W4ECT5_ELEEL</name>
<dbReference type="GO" id="GO:0004563">
    <property type="term" value="F:beta-N-acetylhexosaminidase activity"/>
    <property type="evidence" value="ECO:0007669"/>
    <property type="project" value="UniProtKB-EC"/>
</dbReference>
<accession>A0A4W4ECT5</accession>
<comment type="similarity">
    <text evidence="2">Belongs to the glycosyl hydrolase 20 family.</text>
</comment>
<proteinExistence type="inferred from homology"/>
<keyword evidence="4" id="KW-0378">Hydrolase</keyword>
<reference evidence="6" key="3">
    <citation type="submission" date="2020-05" db="EMBL/GenBank/DDBJ databases">
        <title>Electrophorus electricus (electric eel) genome, fEleEle1, primary haplotype.</title>
        <authorList>
            <person name="Myers G."/>
            <person name="Meyer A."/>
            <person name="Fedrigo O."/>
            <person name="Formenti G."/>
            <person name="Rhie A."/>
            <person name="Tracey A."/>
            <person name="Sims Y."/>
            <person name="Jarvis E.D."/>
        </authorList>
    </citation>
    <scope>NUCLEOTIDE SEQUENCE [LARGE SCALE GENOMIC DNA]</scope>
</reference>
<dbReference type="OMA" id="KYYEIRE"/>
<reference evidence="6" key="5">
    <citation type="submission" date="2025-09" db="UniProtKB">
        <authorList>
            <consortium name="Ensembl"/>
        </authorList>
    </citation>
    <scope>IDENTIFICATION</scope>
</reference>
<dbReference type="GO" id="GO:0005975">
    <property type="term" value="P:carbohydrate metabolic process"/>
    <property type="evidence" value="ECO:0007669"/>
    <property type="project" value="InterPro"/>
</dbReference>
<keyword evidence="7" id="KW-1185">Reference proteome</keyword>
<dbReference type="Pfam" id="PF00728">
    <property type="entry name" value="Glyco_hydro_20"/>
    <property type="match status" value="1"/>
</dbReference>
<protein>
    <recommendedName>
        <fullName evidence="3">beta-N-acetylhexosaminidase</fullName>
        <ecNumber evidence="3">3.2.1.52</ecNumber>
    </recommendedName>
</protein>
<dbReference type="GeneTree" id="ENSGT00390000014852"/>
<reference evidence="7" key="1">
    <citation type="journal article" date="2014" name="Science">
        <title>Nonhuman genetics. Genomic basis for the convergent evolution of electric organs.</title>
        <authorList>
            <person name="Gallant J.R."/>
            <person name="Traeger L.L."/>
            <person name="Volkening J.D."/>
            <person name="Moffett H."/>
            <person name="Chen P.H."/>
            <person name="Novina C.D."/>
            <person name="Phillips G.N.Jr."/>
            <person name="Anand R."/>
            <person name="Wells G.B."/>
            <person name="Pinch M."/>
            <person name="Guth R."/>
            <person name="Unguez G.A."/>
            <person name="Albert J.S."/>
            <person name="Zakon H.H."/>
            <person name="Samanta M.P."/>
            <person name="Sussman M.R."/>
        </authorList>
    </citation>
    <scope>NUCLEOTIDE SEQUENCE [LARGE SCALE GENOMIC DNA]</scope>
</reference>
<reference evidence="6" key="4">
    <citation type="submission" date="2025-08" db="UniProtKB">
        <authorList>
            <consortium name="Ensembl"/>
        </authorList>
    </citation>
    <scope>IDENTIFICATION</scope>
</reference>
<dbReference type="Proteomes" id="UP000314983">
    <property type="component" value="Chromosome 1"/>
</dbReference>
<comment type="catalytic activity">
    <reaction evidence="1">
        <text>Hydrolysis of terminal non-reducing N-acetyl-D-hexosamine residues in N-acetyl-beta-D-hexosaminides.</text>
        <dbReference type="EC" id="3.2.1.52"/>
    </reaction>
</comment>
<sequence length="338" mass="38772">MDRSFCLYFHNDLFRKGFGKHSLTNILGQVNNVLSIFPLLSSLGADGILVEYEDMFPYEGELQIIRSPFAYSIEEIEEIKTLAKLNKLELIPLVQVFGHLEFVLKHEKYFHLREVAMFPNSLNPLAPGALKLVEEMLIQVLQRHPEAQWIHVGADEVWDLGESEDSKLWLKENGGDVGVLFLRHVTAVCLFLAELRSGIKILFWEDMLRKMSAVKHSLFVGKLLSKYQEAGFSGMWFASAFKGASEVDQMWTPINHHLQNHLSLLKVIKSIIQYPSITLQGIALTGWQRYRHHTVLCELLPVAIPSLAVCLQTLKYGEYQKHRKTLQTLEILDFLRTI</sequence>
<evidence type="ECO:0000256" key="4">
    <source>
        <dbReference type="ARBA" id="ARBA00022801"/>
    </source>
</evidence>
<dbReference type="PANTHER" id="PTHR21040:SF5">
    <property type="entry name" value="BETA-N-ACETYLHEXOSAMINIDASE"/>
    <property type="match status" value="1"/>
</dbReference>
<evidence type="ECO:0000313" key="7">
    <source>
        <dbReference type="Proteomes" id="UP000314983"/>
    </source>
</evidence>
<evidence type="ECO:0000256" key="1">
    <source>
        <dbReference type="ARBA" id="ARBA00001231"/>
    </source>
</evidence>